<feature type="region of interest" description="Disordered" evidence="1">
    <location>
        <begin position="495"/>
        <end position="543"/>
    </location>
</feature>
<protein>
    <submittedName>
        <fullName evidence="2">Uncharacterized protein</fullName>
    </submittedName>
</protein>
<accession>A0A7J6M611</accession>
<feature type="compositionally biased region" description="Gly residues" evidence="1">
    <location>
        <begin position="313"/>
        <end position="323"/>
    </location>
</feature>
<dbReference type="Proteomes" id="UP000570595">
    <property type="component" value="Unassembled WGS sequence"/>
</dbReference>
<reference evidence="2 3" key="1">
    <citation type="submission" date="2020-04" db="EMBL/GenBank/DDBJ databases">
        <title>Perkinsus olseni comparative genomics.</title>
        <authorList>
            <person name="Bogema D.R."/>
        </authorList>
    </citation>
    <scope>NUCLEOTIDE SEQUENCE [LARGE SCALE GENOMIC DNA]</scope>
    <source>
        <strain evidence="2">ATCC PRA-179</strain>
    </source>
</reference>
<feature type="compositionally biased region" description="Low complexity" evidence="1">
    <location>
        <begin position="192"/>
        <end position="210"/>
    </location>
</feature>
<evidence type="ECO:0000256" key="1">
    <source>
        <dbReference type="SAM" id="MobiDB-lite"/>
    </source>
</evidence>
<feature type="region of interest" description="Disordered" evidence="1">
    <location>
        <begin position="192"/>
        <end position="231"/>
    </location>
</feature>
<evidence type="ECO:0000313" key="2">
    <source>
        <dbReference type="EMBL" id="KAF4666905.1"/>
    </source>
</evidence>
<proteinExistence type="predicted"/>
<dbReference type="OrthoDB" id="445866at2759"/>
<evidence type="ECO:0000313" key="3">
    <source>
        <dbReference type="Proteomes" id="UP000570595"/>
    </source>
</evidence>
<feature type="compositionally biased region" description="Low complexity" evidence="1">
    <location>
        <begin position="511"/>
        <end position="520"/>
    </location>
</feature>
<comment type="caution">
    <text evidence="2">The sequence shown here is derived from an EMBL/GenBank/DDBJ whole genome shotgun (WGS) entry which is preliminary data.</text>
</comment>
<gene>
    <name evidence="2" type="ORF">FOZ61_009113</name>
</gene>
<feature type="region of interest" description="Disordered" evidence="1">
    <location>
        <begin position="357"/>
        <end position="386"/>
    </location>
</feature>
<feature type="region of interest" description="Disordered" evidence="1">
    <location>
        <begin position="246"/>
        <end position="325"/>
    </location>
</feature>
<feature type="compositionally biased region" description="Low complexity" evidence="1">
    <location>
        <begin position="293"/>
        <end position="303"/>
    </location>
</feature>
<sequence length="650" mass="69220">MASNPPGTPSQHGARCRPTDVCDLLLEHIRQSFHAYDAAGRGQQVRQLATEASTLKQQLLSRTLQPVMSQQRVLTLMQSTKDILGEKAYHDILQRAVSMISPSPAPQNTPQTHNNSIMQAYLRAQAQSRSGNAQTTGTSQNPSAVAAAAAAIMRQGHQNGGQTVGAAAAAHPQGAAQNRLPMNNAQFIQQLRTLQQQHQQQQQRAGQSHLQPPPPTPGQQAGAGTGPGVSSQLANTLQAQINRILSPRPTAMPSPASATSGDPAKRARVEASPSPTGSHLSGNLLLPPPAAPSQPSVSPQRPATPQNLAPSPAGGGGGGGGGTDALDALEQLIMRQQQAPAAAAPVASPSASPLTMGIVPPAASPGWDAGSPSASPSPLSLASTPQVDIESVRRAHKEQMLMRISHRVQRRGVVLASEEVLTALGDVMEHWAEVAQQMLHRISKHRAELYPSQIAKHLSQSRDTSTEEWSRRKKEQAAYVGALCKAVVEHRERATQEAAEARANRTGTGQGAKSRAAASRAGGGSLPSPEEMRQQEMEQHQAMQERLVTGAQRSLVNAERMLSTDDQRKQIVAETLEQHVTSIQDVRKVGLRDLMTLLKMPPPNGHSTWIHGVPMPDGMRQRMLVEISQGAYSREYNVANDQRSSGGARG</sequence>
<dbReference type="EMBL" id="JABAHT010000064">
    <property type="protein sequence ID" value="KAF4666905.1"/>
    <property type="molecule type" value="Genomic_DNA"/>
</dbReference>
<feature type="compositionally biased region" description="Low complexity" evidence="1">
    <location>
        <begin position="360"/>
        <end position="385"/>
    </location>
</feature>
<organism evidence="2 3">
    <name type="scientific">Perkinsus olseni</name>
    <name type="common">Perkinsus atlanticus</name>
    <dbReference type="NCBI Taxonomy" id="32597"/>
    <lineage>
        <taxon>Eukaryota</taxon>
        <taxon>Sar</taxon>
        <taxon>Alveolata</taxon>
        <taxon>Perkinsozoa</taxon>
        <taxon>Perkinsea</taxon>
        <taxon>Perkinsida</taxon>
        <taxon>Perkinsidae</taxon>
        <taxon>Perkinsus</taxon>
    </lineage>
</organism>
<dbReference type="AlphaFoldDB" id="A0A7J6M611"/>
<feature type="compositionally biased region" description="Basic and acidic residues" evidence="1">
    <location>
        <begin position="530"/>
        <end position="539"/>
    </location>
</feature>
<name>A0A7J6M611_PEROL</name>